<evidence type="ECO:0000256" key="6">
    <source>
        <dbReference type="ARBA" id="ARBA00022962"/>
    </source>
</evidence>
<dbReference type="PIRSF" id="PIRSF001589">
    <property type="entry name" value="Asn_synthetase_glu-h"/>
    <property type="match status" value="1"/>
</dbReference>
<evidence type="ECO:0000256" key="7">
    <source>
        <dbReference type="ARBA" id="ARBA00048741"/>
    </source>
</evidence>
<dbReference type="eggNOG" id="COG0367">
    <property type="taxonomic scope" value="Bacteria"/>
</dbReference>
<dbReference type="Pfam" id="PF00733">
    <property type="entry name" value="Asn_synthase"/>
    <property type="match status" value="1"/>
</dbReference>
<evidence type="ECO:0000256" key="1">
    <source>
        <dbReference type="ARBA" id="ARBA00005187"/>
    </source>
</evidence>
<reference evidence="12" key="1">
    <citation type="submission" date="2006-06" db="EMBL/GenBank/DDBJ databases">
        <title>Complete sequence of chromosome of Chelativorans sp. BNC1.</title>
        <authorList>
            <consortium name="US DOE Joint Genome Institute"/>
            <person name="Copeland A."/>
            <person name="Lucas S."/>
            <person name="Lapidus A."/>
            <person name="Barry K."/>
            <person name="Detter J.C."/>
            <person name="Glavina del Rio T."/>
            <person name="Hammon N."/>
            <person name="Israni S."/>
            <person name="Dalin E."/>
            <person name="Tice H."/>
            <person name="Pitluck S."/>
            <person name="Chertkov O."/>
            <person name="Brettin T."/>
            <person name="Bruce D."/>
            <person name="Han C."/>
            <person name="Tapia R."/>
            <person name="Gilna P."/>
            <person name="Schmutz J."/>
            <person name="Larimer F."/>
            <person name="Land M."/>
            <person name="Hauser L."/>
            <person name="Kyrpides N."/>
            <person name="Mikhailova N."/>
            <person name="Richardson P."/>
        </authorList>
    </citation>
    <scope>NUCLEOTIDE SEQUENCE</scope>
    <source>
        <strain evidence="12">BNC1</strain>
    </source>
</reference>
<dbReference type="EC" id="6.3.5.4" evidence="3"/>
<dbReference type="Gene3D" id="3.60.20.10">
    <property type="entry name" value="Glutamine Phosphoribosylpyrophosphate, subunit 1, domain 1"/>
    <property type="match status" value="1"/>
</dbReference>
<dbReference type="EMBL" id="CP000390">
    <property type="protein sequence ID" value="ABG64260.1"/>
    <property type="molecule type" value="Genomic_DNA"/>
</dbReference>
<dbReference type="InterPro" id="IPR006426">
    <property type="entry name" value="Asn_synth_AEB"/>
</dbReference>
<dbReference type="HOGENOM" id="CLU_014658_3_1_5"/>
<evidence type="ECO:0000256" key="9">
    <source>
        <dbReference type="PIRSR" id="PIRSR001589-2"/>
    </source>
</evidence>
<dbReference type="NCBIfam" id="TIGR01536">
    <property type="entry name" value="asn_synth_AEB"/>
    <property type="match status" value="1"/>
</dbReference>
<evidence type="ECO:0000259" key="11">
    <source>
        <dbReference type="PROSITE" id="PS51278"/>
    </source>
</evidence>
<keyword evidence="8" id="KW-0061">Asparagine biosynthesis</keyword>
<keyword evidence="6 8" id="KW-0315">Glutamine amidotransferase</keyword>
<comment type="pathway">
    <text evidence="1">Amino-acid biosynthesis; L-asparagine biosynthesis; L-asparagine from L-aspartate (L-Gln route): step 1/1.</text>
</comment>
<sequence length="646" mass="71438">MCGFGGYFGAGVSEAEPLLRRMASAIAHRGPDERGTAVLDGAGLCHTRLSIVGLADGQQPMSLDGGRLTIAFNGEIFNYVELREALIARGRTFRTASDTEVILHLYDEKGPDCLADLNGDFAFAIWDAPRRRMFLARDRMGVRPLFYTSVGDRLFFASEVKTLLQVPGVEAEMDPFALDQMFTLWAPIAPRTAFKNIHELEPGHMMLVEEGRQAIRPYWSLSFPEHGAPSRHTDERAVAEELRALLTDATRLRMRADVPVGSYLSGGLDSSVISALAAGMTPEILRTFSVAFESAEHDESAFQNEVAAALGTMHASVNCGDGDIAAVFPDVIRFTERPILRTAPAPLFKLSALVRERGLKVVLTGEGADEVFAGYDIFKEARVRRFCARQPGSRMRPHLFRKLYPYLPGLKQQSAEYLAAFFGAGADSLDDPLFSHKPRMRATGAAKLFFSAQLRETLAGYDAAEELASRLPQEFPRWHPLHQAQYLESRFLLPGYILSSQGDRMAMAHGIEGRFPFLDHRLVEFATTLPPEMKLKGLVEKHILREATKGLLPESILRRTKQPYRAPDSASFRGAGEKDYVREAMSAEKLADCGLFNPASVSKLFAKSRQQPLSGFRDNAAFVGILSSQLWLETFTGSRIRAVEAA</sequence>
<dbReference type="GO" id="GO:0006529">
    <property type="term" value="P:asparagine biosynthetic process"/>
    <property type="evidence" value="ECO:0007669"/>
    <property type="project" value="UniProtKB-KW"/>
</dbReference>
<name>Q11EB5_CHESB</name>
<dbReference type="GO" id="GO:0005829">
    <property type="term" value="C:cytosol"/>
    <property type="evidence" value="ECO:0007669"/>
    <property type="project" value="TreeGrafter"/>
</dbReference>
<organism evidence="12">
    <name type="scientific">Chelativorans sp. (strain BNC1)</name>
    <dbReference type="NCBI Taxonomy" id="266779"/>
    <lineage>
        <taxon>Bacteria</taxon>
        <taxon>Pseudomonadati</taxon>
        <taxon>Pseudomonadota</taxon>
        <taxon>Alphaproteobacteria</taxon>
        <taxon>Hyphomicrobiales</taxon>
        <taxon>Phyllobacteriaceae</taxon>
        <taxon>Chelativorans</taxon>
    </lineage>
</organism>
<evidence type="ECO:0000256" key="8">
    <source>
        <dbReference type="PIRSR" id="PIRSR001589-1"/>
    </source>
</evidence>
<dbReference type="InterPro" id="IPR033738">
    <property type="entry name" value="AsnB_N"/>
</dbReference>
<evidence type="ECO:0000256" key="3">
    <source>
        <dbReference type="ARBA" id="ARBA00012737"/>
    </source>
</evidence>
<dbReference type="CDD" id="cd01991">
    <property type="entry name" value="Asn_synthase_B_C"/>
    <property type="match status" value="1"/>
</dbReference>
<evidence type="ECO:0000256" key="4">
    <source>
        <dbReference type="ARBA" id="ARBA00022741"/>
    </source>
</evidence>
<dbReference type="PANTHER" id="PTHR43284:SF1">
    <property type="entry name" value="ASPARAGINE SYNTHETASE"/>
    <property type="match status" value="1"/>
</dbReference>
<feature type="binding site" evidence="9">
    <location>
        <position position="290"/>
    </location>
    <ligand>
        <name>ATP</name>
        <dbReference type="ChEBI" id="CHEBI:30616"/>
    </ligand>
</feature>
<feature type="site" description="Important for beta-aspartyl-AMP intermediate formation" evidence="10">
    <location>
        <position position="366"/>
    </location>
</feature>
<dbReference type="GO" id="GO:0004066">
    <property type="term" value="F:asparagine synthase (glutamine-hydrolyzing) activity"/>
    <property type="evidence" value="ECO:0007669"/>
    <property type="project" value="UniProtKB-EC"/>
</dbReference>
<dbReference type="CDD" id="cd00712">
    <property type="entry name" value="AsnB"/>
    <property type="match status" value="1"/>
</dbReference>
<dbReference type="InterPro" id="IPR017932">
    <property type="entry name" value="GATase_2_dom"/>
</dbReference>
<comment type="similarity">
    <text evidence="2">Belongs to the asparagine synthetase family.</text>
</comment>
<dbReference type="OrthoDB" id="9763290at2"/>
<dbReference type="GO" id="GO:0005524">
    <property type="term" value="F:ATP binding"/>
    <property type="evidence" value="ECO:0007669"/>
    <property type="project" value="UniProtKB-KW"/>
</dbReference>
<dbReference type="InterPro" id="IPR029055">
    <property type="entry name" value="Ntn_hydrolases_N"/>
</dbReference>
<dbReference type="AlphaFoldDB" id="Q11EB5"/>
<feature type="domain" description="Glutamine amidotransferase type-2" evidence="11">
    <location>
        <begin position="2"/>
        <end position="211"/>
    </location>
</feature>
<dbReference type="SUPFAM" id="SSF52402">
    <property type="entry name" value="Adenine nucleotide alpha hydrolases-like"/>
    <property type="match status" value="1"/>
</dbReference>
<dbReference type="InterPro" id="IPR051786">
    <property type="entry name" value="ASN_synthetase/amidase"/>
</dbReference>
<dbReference type="KEGG" id="mes:Meso_2884"/>
<accession>Q11EB5</accession>
<protein>
    <recommendedName>
        <fullName evidence="3">asparagine synthase (glutamine-hydrolyzing)</fullName>
        <ecNumber evidence="3">6.3.5.4</ecNumber>
    </recommendedName>
</protein>
<dbReference type="PROSITE" id="PS51278">
    <property type="entry name" value="GATASE_TYPE_2"/>
    <property type="match status" value="1"/>
</dbReference>
<dbReference type="STRING" id="266779.Meso_2884"/>
<proteinExistence type="inferred from homology"/>
<feature type="binding site" evidence="9">
    <location>
        <position position="98"/>
    </location>
    <ligand>
        <name>L-glutamine</name>
        <dbReference type="ChEBI" id="CHEBI:58359"/>
    </ligand>
</feature>
<evidence type="ECO:0000256" key="2">
    <source>
        <dbReference type="ARBA" id="ARBA00005752"/>
    </source>
</evidence>
<evidence type="ECO:0000313" key="12">
    <source>
        <dbReference type="EMBL" id="ABG64260.1"/>
    </source>
</evidence>
<evidence type="ECO:0000256" key="5">
    <source>
        <dbReference type="ARBA" id="ARBA00022840"/>
    </source>
</evidence>
<comment type="catalytic activity">
    <reaction evidence="7">
        <text>L-aspartate + L-glutamine + ATP + H2O = L-asparagine + L-glutamate + AMP + diphosphate + H(+)</text>
        <dbReference type="Rhea" id="RHEA:12228"/>
        <dbReference type="ChEBI" id="CHEBI:15377"/>
        <dbReference type="ChEBI" id="CHEBI:15378"/>
        <dbReference type="ChEBI" id="CHEBI:29985"/>
        <dbReference type="ChEBI" id="CHEBI:29991"/>
        <dbReference type="ChEBI" id="CHEBI:30616"/>
        <dbReference type="ChEBI" id="CHEBI:33019"/>
        <dbReference type="ChEBI" id="CHEBI:58048"/>
        <dbReference type="ChEBI" id="CHEBI:58359"/>
        <dbReference type="ChEBI" id="CHEBI:456215"/>
        <dbReference type="EC" id="6.3.5.4"/>
    </reaction>
</comment>
<dbReference type="PANTHER" id="PTHR43284">
    <property type="entry name" value="ASPARAGINE SYNTHETASE (GLUTAMINE-HYDROLYZING)"/>
    <property type="match status" value="1"/>
</dbReference>
<dbReference type="Gene3D" id="3.40.50.620">
    <property type="entry name" value="HUPs"/>
    <property type="match status" value="2"/>
</dbReference>
<evidence type="ECO:0000256" key="10">
    <source>
        <dbReference type="PIRSR" id="PIRSR001589-3"/>
    </source>
</evidence>
<dbReference type="SUPFAM" id="SSF56235">
    <property type="entry name" value="N-terminal nucleophile aminohydrolases (Ntn hydrolases)"/>
    <property type="match status" value="1"/>
</dbReference>
<dbReference type="InterPro" id="IPR001962">
    <property type="entry name" value="Asn_synthase"/>
</dbReference>
<gene>
    <name evidence="12" type="ordered locus">Meso_2884</name>
</gene>
<dbReference type="Pfam" id="PF13537">
    <property type="entry name" value="GATase_7"/>
    <property type="match status" value="1"/>
</dbReference>
<dbReference type="InterPro" id="IPR014729">
    <property type="entry name" value="Rossmann-like_a/b/a_fold"/>
</dbReference>
<keyword evidence="4 9" id="KW-0547">Nucleotide-binding</keyword>
<keyword evidence="8" id="KW-0028">Amino-acid biosynthesis</keyword>
<feature type="active site" description="For GATase activity" evidence="8">
    <location>
        <position position="2"/>
    </location>
</feature>
<keyword evidence="5 9" id="KW-0067">ATP-binding</keyword>